<feature type="non-terminal residue" evidence="1">
    <location>
        <position position="41"/>
    </location>
</feature>
<dbReference type="EMBL" id="CAJVPQ010000490">
    <property type="protein sequence ID" value="CAG8486069.1"/>
    <property type="molecule type" value="Genomic_DNA"/>
</dbReference>
<evidence type="ECO:0000313" key="1">
    <source>
        <dbReference type="EMBL" id="CAG8486069.1"/>
    </source>
</evidence>
<proteinExistence type="predicted"/>
<dbReference type="AlphaFoldDB" id="A0A9N8ZAW2"/>
<evidence type="ECO:0000313" key="2">
    <source>
        <dbReference type="Proteomes" id="UP000789570"/>
    </source>
</evidence>
<organism evidence="1 2">
    <name type="scientific">Funneliformis caledonium</name>
    <dbReference type="NCBI Taxonomy" id="1117310"/>
    <lineage>
        <taxon>Eukaryota</taxon>
        <taxon>Fungi</taxon>
        <taxon>Fungi incertae sedis</taxon>
        <taxon>Mucoromycota</taxon>
        <taxon>Glomeromycotina</taxon>
        <taxon>Glomeromycetes</taxon>
        <taxon>Glomerales</taxon>
        <taxon>Glomeraceae</taxon>
        <taxon>Funneliformis</taxon>
    </lineage>
</organism>
<name>A0A9N8ZAW2_9GLOM</name>
<comment type="caution">
    <text evidence="1">The sequence shown here is derived from an EMBL/GenBank/DDBJ whole genome shotgun (WGS) entry which is preliminary data.</text>
</comment>
<accession>A0A9N8ZAW2</accession>
<gene>
    <name evidence="1" type="ORF">FCALED_LOCUS2960</name>
</gene>
<keyword evidence="2" id="KW-1185">Reference proteome</keyword>
<protein>
    <submittedName>
        <fullName evidence="1">6183_t:CDS:1</fullName>
    </submittedName>
</protein>
<reference evidence="1" key="1">
    <citation type="submission" date="2021-06" db="EMBL/GenBank/DDBJ databases">
        <authorList>
            <person name="Kallberg Y."/>
            <person name="Tangrot J."/>
            <person name="Rosling A."/>
        </authorList>
    </citation>
    <scope>NUCLEOTIDE SEQUENCE</scope>
    <source>
        <strain evidence="1">UK204</strain>
    </source>
</reference>
<dbReference type="Proteomes" id="UP000789570">
    <property type="component" value="Unassembled WGS sequence"/>
</dbReference>
<sequence length="41" mass="5085">MSHNSKNNRRKTQDKFTINLKQKTQDMKAIFDYEEVYEYLK</sequence>